<feature type="transmembrane region" description="Helical" evidence="1">
    <location>
        <begin position="100"/>
        <end position="126"/>
    </location>
</feature>
<dbReference type="GO" id="GO:0004177">
    <property type="term" value="F:aminopeptidase activity"/>
    <property type="evidence" value="ECO:0007669"/>
    <property type="project" value="UniProtKB-KW"/>
</dbReference>
<accession>A0ABV8T4X7</accession>
<gene>
    <name evidence="3" type="ORF">ACFPN2_33245</name>
</gene>
<organism evidence="3 4">
    <name type="scientific">Steroidobacter flavus</name>
    <dbReference type="NCBI Taxonomy" id="1842136"/>
    <lineage>
        <taxon>Bacteria</taxon>
        <taxon>Pseudomonadati</taxon>
        <taxon>Pseudomonadota</taxon>
        <taxon>Gammaproteobacteria</taxon>
        <taxon>Steroidobacterales</taxon>
        <taxon>Steroidobacteraceae</taxon>
        <taxon>Steroidobacter</taxon>
    </lineage>
</organism>
<feature type="transmembrane region" description="Helical" evidence="1">
    <location>
        <begin position="480"/>
        <end position="502"/>
    </location>
</feature>
<dbReference type="RefSeq" id="WP_380604797.1">
    <property type="nucleotide sequence ID" value="NZ_JBHSDU010000015.1"/>
</dbReference>
<feature type="transmembrane region" description="Helical" evidence="1">
    <location>
        <begin position="362"/>
        <end position="381"/>
    </location>
</feature>
<evidence type="ECO:0000259" key="2">
    <source>
        <dbReference type="Pfam" id="PF01433"/>
    </source>
</evidence>
<keyword evidence="4" id="KW-1185">Reference proteome</keyword>
<evidence type="ECO:0000313" key="3">
    <source>
        <dbReference type="EMBL" id="MFC4313988.1"/>
    </source>
</evidence>
<dbReference type="PANTHER" id="PTHR43471">
    <property type="entry name" value="ABC TRANSPORTER PERMEASE"/>
    <property type="match status" value="1"/>
</dbReference>
<feature type="transmembrane region" description="Helical" evidence="1">
    <location>
        <begin position="401"/>
        <end position="423"/>
    </location>
</feature>
<dbReference type="Gene3D" id="1.10.390.10">
    <property type="entry name" value="Neutral Protease Domain 2"/>
    <property type="match status" value="1"/>
</dbReference>
<dbReference type="SUPFAM" id="SSF55486">
    <property type="entry name" value="Metalloproteases ('zincins'), catalytic domain"/>
    <property type="match status" value="1"/>
</dbReference>
<keyword evidence="1" id="KW-0472">Membrane</keyword>
<feature type="transmembrane region" description="Helical" evidence="1">
    <location>
        <begin position="322"/>
        <end position="342"/>
    </location>
</feature>
<dbReference type="Proteomes" id="UP001595904">
    <property type="component" value="Unassembled WGS sequence"/>
</dbReference>
<proteinExistence type="predicted"/>
<feature type="transmembrane region" description="Helical" evidence="1">
    <location>
        <begin position="146"/>
        <end position="169"/>
    </location>
</feature>
<feature type="transmembrane region" description="Helical" evidence="1">
    <location>
        <begin position="54"/>
        <end position="79"/>
    </location>
</feature>
<reference evidence="4" key="1">
    <citation type="journal article" date="2019" name="Int. J. Syst. Evol. Microbiol.">
        <title>The Global Catalogue of Microorganisms (GCM) 10K type strain sequencing project: providing services to taxonomists for standard genome sequencing and annotation.</title>
        <authorList>
            <consortium name="The Broad Institute Genomics Platform"/>
            <consortium name="The Broad Institute Genome Sequencing Center for Infectious Disease"/>
            <person name="Wu L."/>
            <person name="Ma J."/>
        </authorList>
    </citation>
    <scope>NUCLEOTIDE SEQUENCE [LARGE SCALE GENOMIC DNA]</scope>
    <source>
        <strain evidence="4">CGMCC 1.10759</strain>
    </source>
</reference>
<comment type="caution">
    <text evidence="3">The sequence shown here is derived from an EMBL/GenBank/DDBJ whole genome shotgun (WGS) entry which is preliminary data.</text>
</comment>
<keyword evidence="1" id="KW-1133">Transmembrane helix</keyword>
<feature type="transmembrane region" description="Helical" evidence="1">
    <location>
        <begin position="443"/>
        <end position="468"/>
    </location>
</feature>
<dbReference type="InterPro" id="IPR014782">
    <property type="entry name" value="Peptidase_M1_dom"/>
</dbReference>
<dbReference type="InterPro" id="IPR027268">
    <property type="entry name" value="Peptidase_M4/M1_CTD_sf"/>
</dbReference>
<keyword evidence="3" id="KW-0031">Aminopeptidase</keyword>
<evidence type="ECO:0000313" key="4">
    <source>
        <dbReference type="Proteomes" id="UP001595904"/>
    </source>
</evidence>
<dbReference type="EMBL" id="JBHSDU010000015">
    <property type="protein sequence ID" value="MFC4313988.1"/>
    <property type="molecule type" value="Genomic_DNA"/>
</dbReference>
<feature type="transmembrane region" description="Helical" evidence="1">
    <location>
        <begin position="522"/>
        <end position="543"/>
    </location>
</feature>
<feature type="transmembrane region" description="Helical" evidence="1">
    <location>
        <begin position="176"/>
        <end position="195"/>
    </location>
</feature>
<feature type="transmembrane region" description="Helical" evidence="1">
    <location>
        <begin position="243"/>
        <end position="260"/>
    </location>
</feature>
<keyword evidence="3" id="KW-0378">Hydrolase</keyword>
<feature type="transmembrane region" description="Helical" evidence="1">
    <location>
        <begin position="12"/>
        <end position="34"/>
    </location>
</feature>
<name>A0ABV8T4X7_9GAMM</name>
<sequence>MFYTIARFELRYQIGNPVFWVATIMFFLLTFGATTAESIRLGSGGNIHTNAPTAIAQIQLIMSLFFMFVTTAFVGNVVVRDDESGFGGIIRSTKVGKLPYMFGRFSGAFLGAAVAFLAVPLAIWIGTFMPWVNPDFLGPNRLQDYLFSYFVLALPNLLITSAIFFAVACWTRSVTYSYLTVILFMFVYFALTAMLKKWPDLSLAAYFEPFGTVAYGLGIRYLSPAQANTLPLQLTSLLLGHRLVWLGISAAIVAIAVWRFRFADRGVSKSSAKRQAAREQKLTAVKPVIVERLPATTPAIAAWHQLRTRALFEMKLIFKSPAFWVLAFVTSINLFSTLNLAGRAYDIPMWPRTFAIVDTVRATSTLITLLMAIYFAGEVVWRERERRINEIVDATPLPNWIFLISKLAGVLGALLMLCVAVVLLESILFQFARGLTDIEFGQWLAWFVAPSSLYVLQISVLAIVIQAISPNKFVGWGLMLLYLIAGTVFAGMGLNHPLLNYAEVAMPLSDMNGANYHGTAAWWLRIFWTVVAVILVVIGHLMWRRGTAVTLKGQWRTLPTRLRGQPLTFLSSALLVAIVMGGFIYYNMNVLNHFGSDDEEESRTANYEKEYSKYIDLPKPTLTDIKLDVDLQPAKHFVQFDGTYRFVNATAVPIETLHVRMMMPMVPLKEVSVPGAKLIHDDQVNQHRIYRFDQPLLPGASGTLTFQTVMGKPGLASLPSDRQAFEVDAQPARNGAYLTNLAFAPMLGMDRSSFLKGNNVRRKHGLAPELPTPPLEDTAALGKSYVGVDRVNTDITVTTDEDQTLVVTGAEVSNTVANGRRTARFVSPIPTLNFITIQSARYDVKTADAGGVKTSVYYFPKHPMNIDRMLGVMSDALDYYRKNYGPYQYSYARIIERPDYGGGANSAPGTVGYSEKAGFTMDFRDPKKLDFLGYVTAHELAHQYWFHQVMPADVQGAEVITETLSQYSALMVMKHRYGEEQIRQFLKYELDYYLQGRRQEAAEEQPLGRVNKQGYIHYNKGSIVMYLIQDRLGEERVNTVLRGLIDRYHFKTAPYARSSDLVDGLLALARTPAERELILDQFYRITLYDLATKQASVRKLENGQYETTLLVDAAKFYSDGKGNDTAAPLDESIDVGVFTARPGDSDFGAANVLSMQRLTVRSGQQQIRIVTEQKPAYAAIDPYINFIDRNSNDNIVRVTDSVVSRTAPLQSRL</sequence>
<dbReference type="PANTHER" id="PTHR43471:SF12">
    <property type="entry name" value="HYPOTHETICAL MEMBRANE PROTEIN, CONSERVED"/>
    <property type="match status" value="1"/>
</dbReference>
<feature type="transmembrane region" description="Helical" evidence="1">
    <location>
        <begin position="564"/>
        <end position="586"/>
    </location>
</feature>
<protein>
    <submittedName>
        <fullName evidence="3">ABC transporter permease/M1 family aminopeptidase</fullName>
    </submittedName>
</protein>
<feature type="domain" description="Peptidase M1 membrane alanine aminopeptidase" evidence="2">
    <location>
        <begin position="872"/>
        <end position="1054"/>
    </location>
</feature>
<evidence type="ECO:0000256" key="1">
    <source>
        <dbReference type="SAM" id="Phobius"/>
    </source>
</evidence>
<dbReference type="Pfam" id="PF01433">
    <property type="entry name" value="Peptidase_M1"/>
    <property type="match status" value="1"/>
</dbReference>
<keyword evidence="1" id="KW-0812">Transmembrane</keyword>
<keyword evidence="3" id="KW-0645">Protease</keyword>